<dbReference type="PANTHER" id="PTHR46017">
    <property type="entry name" value="ALPHA-MANNOSIDASE 2C1"/>
    <property type="match status" value="1"/>
</dbReference>
<dbReference type="InterPro" id="IPR011013">
    <property type="entry name" value="Gal_mutarotase_sf_dom"/>
</dbReference>
<dbReference type="InterPro" id="IPR000602">
    <property type="entry name" value="Glyco_hydro_38_N"/>
</dbReference>
<evidence type="ECO:0000313" key="8">
    <source>
        <dbReference type="Proteomes" id="UP001551675"/>
    </source>
</evidence>
<dbReference type="EMBL" id="JBFALK010000009">
    <property type="protein sequence ID" value="MEV0970616.1"/>
    <property type="molecule type" value="Genomic_DNA"/>
</dbReference>
<dbReference type="Proteomes" id="UP001551675">
    <property type="component" value="Unassembled WGS sequence"/>
</dbReference>
<dbReference type="Gene3D" id="2.70.98.30">
    <property type="entry name" value="Golgi alpha-mannosidase II, domain 4"/>
    <property type="match status" value="1"/>
</dbReference>
<comment type="similarity">
    <text evidence="1">Belongs to the glycosyl hydrolase 38 family.</text>
</comment>
<evidence type="ECO:0000256" key="4">
    <source>
        <dbReference type="ARBA" id="ARBA00023295"/>
    </source>
</evidence>
<feature type="region of interest" description="Disordered" evidence="5">
    <location>
        <begin position="729"/>
        <end position="764"/>
    </location>
</feature>
<evidence type="ECO:0000256" key="1">
    <source>
        <dbReference type="ARBA" id="ARBA00009792"/>
    </source>
</evidence>
<keyword evidence="4" id="KW-0326">Glycosidase</keyword>
<dbReference type="InterPro" id="IPR027291">
    <property type="entry name" value="Glyco_hydro_38_N_sf"/>
</dbReference>
<feature type="region of interest" description="Disordered" evidence="5">
    <location>
        <begin position="614"/>
        <end position="643"/>
    </location>
</feature>
<dbReference type="Gene3D" id="3.20.110.10">
    <property type="entry name" value="Glycoside hydrolase 38, N terminal domain"/>
    <property type="match status" value="1"/>
</dbReference>
<name>A0ABV3GGA2_MICGL</name>
<organism evidence="7 8">
    <name type="scientific">Microtetraspora glauca</name>
    <dbReference type="NCBI Taxonomy" id="1996"/>
    <lineage>
        <taxon>Bacteria</taxon>
        <taxon>Bacillati</taxon>
        <taxon>Actinomycetota</taxon>
        <taxon>Actinomycetes</taxon>
        <taxon>Streptosporangiales</taxon>
        <taxon>Streptosporangiaceae</taxon>
        <taxon>Microtetraspora</taxon>
    </lineage>
</organism>
<dbReference type="InterPro" id="IPR037094">
    <property type="entry name" value="Glyco_hydro_38_cen_sf"/>
</dbReference>
<feature type="region of interest" description="Disordered" evidence="5">
    <location>
        <begin position="792"/>
        <end position="819"/>
    </location>
</feature>
<feature type="domain" description="Glycoside hydrolase family 38 central" evidence="6">
    <location>
        <begin position="268"/>
        <end position="340"/>
    </location>
</feature>
<dbReference type="SMART" id="SM00872">
    <property type="entry name" value="Alpha-mann_mid"/>
    <property type="match status" value="1"/>
</dbReference>
<dbReference type="InterPro" id="IPR028995">
    <property type="entry name" value="Glyco_hydro_57/38_cen_sf"/>
</dbReference>
<protein>
    <submittedName>
        <fullName evidence="7">Alpha-mannosidase</fullName>
    </submittedName>
</protein>
<dbReference type="PANTHER" id="PTHR46017:SF2">
    <property type="entry name" value="MANNOSYLGLYCERATE HYDROLASE"/>
    <property type="match status" value="1"/>
</dbReference>
<keyword evidence="8" id="KW-1185">Reference proteome</keyword>
<dbReference type="RefSeq" id="WP_358134151.1">
    <property type="nucleotide sequence ID" value="NZ_JBFALK010000009.1"/>
</dbReference>
<feature type="compositionally biased region" description="Basic and acidic residues" evidence="5">
    <location>
        <begin position="734"/>
        <end position="747"/>
    </location>
</feature>
<keyword evidence="3" id="KW-0378">Hydrolase</keyword>
<dbReference type="SUPFAM" id="SSF88688">
    <property type="entry name" value="Families 57/38 glycoside transferase middle domain"/>
    <property type="match status" value="1"/>
</dbReference>
<dbReference type="InterPro" id="IPR011330">
    <property type="entry name" value="Glyco_hydro/deAcase_b/a-brl"/>
</dbReference>
<keyword evidence="2" id="KW-0479">Metal-binding</keyword>
<evidence type="ECO:0000313" key="7">
    <source>
        <dbReference type="EMBL" id="MEV0970616.1"/>
    </source>
</evidence>
<reference evidence="7 8" key="1">
    <citation type="submission" date="2024-06" db="EMBL/GenBank/DDBJ databases">
        <title>The Natural Products Discovery Center: Release of the First 8490 Sequenced Strains for Exploring Actinobacteria Biosynthetic Diversity.</title>
        <authorList>
            <person name="Kalkreuter E."/>
            <person name="Kautsar S.A."/>
            <person name="Yang D."/>
            <person name="Bader C.D."/>
            <person name="Teijaro C.N."/>
            <person name="Fluegel L."/>
            <person name="Davis C.M."/>
            <person name="Simpson J.R."/>
            <person name="Lauterbach L."/>
            <person name="Steele A.D."/>
            <person name="Gui C."/>
            <person name="Meng S."/>
            <person name="Li G."/>
            <person name="Viehrig K."/>
            <person name="Ye F."/>
            <person name="Su P."/>
            <person name="Kiefer A.F."/>
            <person name="Nichols A."/>
            <person name="Cepeda A.J."/>
            <person name="Yan W."/>
            <person name="Fan B."/>
            <person name="Jiang Y."/>
            <person name="Adhikari A."/>
            <person name="Zheng C.-J."/>
            <person name="Schuster L."/>
            <person name="Cowan T.M."/>
            <person name="Smanski M.J."/>
            <person name="Chevrette M.G."/>
            <person name="De Carvalho L.P.S."/>
            <person name="Shen B."/>
        </authorList>
    </citation>
    <scope>NUCLEOTIDE SEQUENCE [LARGE SCALE GENOMIC DNA]</scope>
    <source>
        <strain evidence="7 8">NPDC050100</strain>
    </source>
</reference>
<dbReference type="InterPro" id="IPR015341">
    <property type="entry name" value="Glyco_hydro_38_cen"/>
</dbReference>
<gene>
    <name evidence="7" type="ORF">AB0I59_18430</name>
</gene>
<evidence type="ECO:0000256" key="2">
    <source>
        <dbReference type="ARBA" id="ARBA00022723"/>
    </source>
</evidence>
<dbReference type="Gene3D" id="1.20.1270.50">
    <property type="entry name" value="Glycoside hydrolase family 38, central domain"/>
    <property type="match status" value="1"/>
</dbReference>
<evidence type="ECO:0000256" key="3">
    <source>
        <dbReference type="ARBA" id="ARBA00022801"/>
    </source>
</evidence>
<evidence type="ECO:0000259" key="6">
    <source>
        <dbReference type="SMART" id="SM00872"/>
    </source>
</evidence>
<accession>A0ABV3GGA2</accession>
<dbReference type="Pfam" id="PF01074">
    <property type="entry name" value="Glyco_hydro_38N"/>
    <property type="match status" value="1"/>
</dbReference>
<evidence type="ECO:0000256" key="5">
    <source>
        <dbReference type="SAM" id="MobiDB-lite"/>
    </source>
</evidence>
<comment type="caution">
    <text evidence="7">The sequence shown here is derived from an EMBL/GenBank/DDBJ whole genome shotgun (WGS) entry which is preliminary data.</text>
</comment>
<dbReference type="SUPFAM" id="SSF88713">
    <property type="entry name" value="Glycoside hydrolase/deacetylase"/>
    <property type="match status" value="1"/>
</dbReference>
<proteinExistence type="inferred from homology"/>
<sequence length="997" mass="105522">MHPEIVVVPHTHWDREWYLPFHRFRMGLVRMLDEVLDIMSADPLYRFTMDGQLAAVEDYLEIRPERRDDVRRFVEAGTLAVGPWMILADEFLCSGETLIRNLEYGMRGAAALGGAMRVGYLPDQFGHCAQMPQILSLAGLGRACLWRGVPESVGRDAFAWTGADGTTVVTRYLPGGYGNAVALFSGPAEGLADRVSAFAASMRPWRPDGPMLAMYGADHSAPAAEITGHGLRVATLEEYLDLAGVPSDLPEVRGELRSHARANILPGVVSARVPLKQAMARAERAVIRYAEPLSTLWLADRTASARLLDLAWRRLIACSGHDSVTGCGADETAQQVAARIAEAEQIGQAVVDLVSATLAAHVPRGALVVVNPSPFERTALVLADLPEHRARLTDASGGTVAVQRLEHAPTLLDETVMDDLSQLLGRVHERELFGQEIVSWETGDGVFTITVSRHASGGYAYEDLRRAILGAGPGPWRVLTLAEPVVTVAAQVTVPPLGRSVLTAEPGAGGHVALTRTPEAAAALAASEGTLDNGLLRVTVAEDGTLSLRGRDGTEVHGVGRISHGGDIGDTYNYAPPPEDRIVDRPAYVKVEEICRGPLVSVLEVSRSYEWPADGAPTGWDGSSEDDVPQEATPGKGNSTGTMNTAGTVNAPGSMNIADTNATSDTMVTMVTSGTVVTTRVELRAGEPFVRCAIDLDVRCRDHRLRWHAPLARPAAESFAEGQFAVVRRGTAPEGRRTNGGHTEDRTATGSRTGAEVSGGERPIPTFPAEGFVAAGGLAVLLDHVTEYELIPGDPGDSGGSSGGVDVLGPAAGRAGGAHEPGELALTLMRSVGYLSRNRNPYRDEPAGPQLATPAAQCQGPFSVRFAVLPYAGGWEEVGLVRLAEEYRHDLLAVPGSGTVTAAGTDDLAGSAVLAGRAPTVSGDGVVMAALRERDGRLEMRLVAEHPVATEAVVHGSFTAARLADALGSPAAPLEVSAGSVRLPLRPFEIVTVQLWA</sequence>
<dbReference type="SUPFAM" id="SSF74650">
    <property type="entry name" value="Galactose mutarotase-like"/>
    <property type="match status" value="2"/>
</dbReference>